<dbReference type="Gene3D" id="1.10.260.40">
    <property type="entry name" value="lambda repressor-like DNA-binding domains"/>
    <property type="match status" value="1"/>
</dbReference>
<dbReference type="Proteomes" id="UP000321816">
    <property type="component" value="Chromosome"/>
</dbReference>
<sequence>MIGENINRIRKERGITLTVLAEKAMISKSNLSNIERNINKNPSIKVLEKLAEVLNTDIITLLGIQDNNSEQYEIFINKLNDLNVTKEDLQEYEKVIEFIEWQKREI</sequence>
<dbReference type="GO" id="GO:0005829">
    <property type="term" value="C:cytosol"/>
    <property type="evidence" value="ECO:0007669"/>
    <property type="project" value="TreeGrafter"/>
</dbReference>
<dbReference type="KEGG" id="ahal:FTX54_010205"/>
<dbReference type="EMBL" id="CP144914">
    <property type="protein sequence ID" value="WWD78800.1"/>
    <property type="molecule type" value="Genomic_DNA"/>
</dbReference>
<dbReference type="SMART" id="SM00530">
    <property type="entry name" value="HTH_XRE"/>
    <property type="match status" value="1"/>
</dbReference>
<organism evidence="3 4">
    <name type="scientific">Alkalicoccus halolimnae</name>
    <dbReference type="NCBI Taxonomy" id="1667239"/>
    <lineage>
        <taxon>Bacteria</taxon>
        <taxon>Bacillati</taxon>
        <taxon>Bacillota</taxon>
        <taxon>Bacilli</taxon>
        <taxon>Bacillales</taxon>
        <taxon>Bacillaceae</taxon>
        <taxon>Alkalicoccus</taxon>
    </lineage>
</organism>
<keyword evidence="1" id="KW-0238">DNA-binding</keyword>
<keyword evidence="4" id="KW-1185">Reference proteome</keyword>
<evidence type="ECO:0000256" key="1">
    <source>
        <dbReference type="ARBA" id="ARBA00023125"/>
    </source>
</evidence>
<dbReference type="PANTHER" id="PTHR46797:SF1">
    <property type="entry name" value="METHYLPHOSPHONATE SYNTHASE"/>
    <property type="match status" value="1"/>
</dbReference>
<evidence type="ECO:0000313" key="3">
    <source>
        <dbReference type="EMBL" id="WWD78800.1"/>
    </source>
</evidence>
<dbReference type="AlphaFoldDB" id="A0A5C7F9S5"/>
<dbReference type="InterPro" id="IPR001387">
    <property type="entry name" value="Cro/C1-type_HTH"/>
</dbReference>
<dbReference type="PANTHER" id="PTHR46797">
    <property type="entry name" value="HTH-TYPE TRANSCRIPTIONAL REGULATOR"/>
    <property type="match status" value="1"/>
</dbReference>
<feature type="domain" description="HTH cro/C1-type" evidence="2">
    <location>
        <begin position="6"/>
        <end position="61"/>
    </location>
</feature>
<gene>
    <name evidence="3" type="ORF">FTX54_010205</name>
</gene>
<dbReference type="SUPFAM" id="SSF47413">
    <property type="entry name" value="lambda repressor-like DNA-binding domains"/>
    <property type="match status" value="1"/>
</dbReference>
<dbReference type="PROSITE" id="PS50943">
    <property type="entry name" value="HTH_CROC1"/>
    <property type="match status" value="1"/>
</dbReference>
<evidence type="ECO:0000259" key="2">
    <source>
        <dbReference type="PROSITE" id="PS50943"/>
    </source>
</evidence>
<dbReference type="RefSeq" id="WP_147802488.1">
    <property type="nucleotide sequence ID" value="NZ_CP144914.1"/>
</dbReference>
<evidence type="ECO:0000313" key="4">
    <source>
        <dbReference type="Proteomes" id="UP000321816"/>
    </source>
</evidence>
<dbReference type="CDD" id="cd00093">
    <property type="entry name" value="HTH_XRE"/>
    <property type="match status" value="1"/>
</dbReference>
<dbReference type="GO" id="GO:0003700">
    <property type="term" value="F:DNA-binding transcription factor activity"/>
    <property type="evidence" value="ECO:0007669"/>
    <property type="project" value="TreeGrafter"/>
</dbReference>
<accession>A0A5C7F9S5</accession>
<dbReference type="InterPro" id="IPR010982">
    <property type="entry name" value="Lambda_DNA-bd_dom_sf"/>
</dbReference>
<dbReference type="GO" id="GO:0003677">
    <property type="term" value="F:DNA binding"/>
    <property type="evidence" value="ECO:0007669"/>
    <property type="project" value="UniProtKB-KW"/>
</dbReference>
<name>A0A5C7F9S5_9BACI</name>
<dbReference type="Pfam" id="PF01381">
    <property type="entry name" value="HTH_3"/>
    <property type="match status" value="1"/>
</dbReference>
<dbReference type="InterPro" id="IPR050807">
    <property type="entry name" value="TransReg_Diox_bact_type"/>
</dbReference>
<dbReference type="OrthoDB" id="1859224at2"/>
<protein>
    <submittedName>
        <fullName evidence="3">Helix-turn-helix transcriptional regulator</fullName>
    </submittedName>
</protein>
<reference evidence="3 4" key="1">
    <citation type="submission" date="2024-01" db="EMBL/GenBank/DDBJ databases">
        <title>Complete Genome Sequence of Alkalicoccus halolimnae BZ-SZ-XJ29T, a Moderately Halophilic Bacterium Isolated from a Salt Lake.</title>
        <authorList>
            <person name="Zhao B."/>
        </authorList>
    </citation>
    <scope>NUCLEOTIDE SEQUENCE [LARGE SCALE GENOMIC DNA]</scope>
    <source>
        <strain evidence="3 4">BZ-SZ-XJ29</strain>
    </source>
</reference>
<proteinExistence type="predicted"/>